<feature type="domain" description="PiggyBac transposable element-derived protein" evidence="1">
    <location>
        <begin position="149"/>
        <end position="531"/>
    </location>
</feature>
<accession>Q5MGB3</accession>
<sequence length="724" mass="82397">MVMVWLCQPCRLKYDGQIPLFKQNITYQIEEDVVCRGVKHYVAIHQNSAEFGESWSALCSMVPKYTNIPQLTDEFDEVQESEYREWSVFRSQKELQIDLCPAEVELIQGMTFSPTASLDEVPGLFAHPDGSTTTKLREESKHLFGKSASSSFFAFIPISFWKQVVTFSNGRAAETSGQLGAPIELEELMIFLGIQWYMTLVDKGEMRNYWFDNEDSNIFPGQSSTSLATVMSWKRYLYIRKILSFRPRTSAEELSSDPAASIRPLITILKIRCCRHVIPGRDVAVDEASIASKSKYARHIIVYNPRKPTGKYHFKLYVCCCSTTWIVLDFKLHCSSDLKNRLANVISPAEIDRLAALTEKSSEIRKHVIEVTNSLRGSRRVVNTDNFYTSCLLLESLRTVGLYGRGTVRSSSKHFPRYTMVGSTDTKRGTMKQGVCVEKHIVAASWVDGSVVNVISNADDSGTTTVYRRIRQQREPFKAPKCVSEYNTAMQGVDRHDQLRGRFSVANGHTFKKWYKKLAMAMIDIARCNAYICHQMARRSNHSGFSDGEDSPESSRRDEHRAFVASLVREMFDGTWKESLSDDDGMLFANSNDGPTSSLCHAANTAVSSGTNDVCVARESWIALKDRSRAIRECTVCRFECRNPTQKTDYCEKHKAALCKRTYPIDKSKPHLCQEASWSCWQKYHGYYLPNLVYNLEGHLMRSSSIYKMQAPFLRSKASKRTTR</sequence>
<evidence type="ECO:0000313" key="2">
    <source>
        <dbReference type="EMBL" id="AAV92925.1"/>
    </source>
</evidence>
<reference evidence="2" key="1">
    <citation type="submission" date="2004-11" db="EMBL/GenBank/DDBJ databases">
        <authorList>
            <person name="Jiang R.H.Y."/>
            <person name="Dawe A.L."/>
            <person name="Weide R.W."/>
            <person name="van Staveren M."/>
            <person name="Peters S."/>
            <person name="Nuss D.L."/>
            <person name="Govers F."/>
        </authorList>
    </citation>
    <scope>NUCLEOTIDE SEQUENCE</scope>
</reference>
<name>Q5MGB3_PHYIN</name>
<proteinExistence type="predicted"/>
<dbReference type="PANTHER" id="PTHR46599">
    <property type="entry name" value="PIGGYBAC TRANSPOSABLE ELEMENT-DERIVED PROTEIN 4"/>
    <property type="match status" value="1"/>
</dbReference>
<dbReference type="EMBL" id="AY830111">
    <property type="protein sequence ID" value="AAV92925.1"/>
    <property type="molecule type" value="Genomic_DNA"/>
</dbReference>
<reference evidence="2" key="2">
    <citation type="journal article" date="2005" name="Mol. Genet. Genomics">
        <title>Elicitin genes in Phytophthora infestans are clustered and interspersed with various transposon-like elements.</title>
        <authorList>
            <person name="Jiang R.H."/>
            <person name="Dawe A.L."/>
            <person name="Weide R."/>
            <person name="van Staveren M."/>
            <person name="Peters S."/>
            <person name="Nuss D.L."/>
            <person name="Govers F."/>
        </authorList>
    </citation>
    <scope>NUCLEOTIDE SEQUENCE</scope>
</reference>
<organism evidence="2">
    <name type="scientific">Phytophthora infestans</name>
    <name type="common">Potato late blight agent</name>
    <name type="synonym">Botrytis infestans</name>
    <dbReference type="NCBI Taxonomy" id="4787"/>
    <lineage>
        <taxon>Eukaryota</taxon>
        <taxon>Sar</taxon>
        <taxon>Stramenopiles</taxon>
        <taxon>Oomycota</taxon>
        <taxon>Peronosporomycetes</taxon>
        <taxon>Peronosporales</taxon>
        <taxon>Peronosporaceae</taxon>
        <taxon>Phytophthora</taxon>
    </lineage>
</organism>
<dbReference type="AlphaFoldDB" id="Q5MGB3"/>
<dbReference type="Pfam" id="PF13843">
    <property type="entry name" value="DDE_Tnp_1_7"/>
    <property type="match status" value="1"/>
</dbReference>
<dbReference type="InterPro" id="IPR029526">
    <property type="entry name" value="PGBD"/>
</dbReference>
<evidence type="ECO:0000259" key="1">
    <source>
        <dbReference type="Pfam" id="PF13843"/>
    </source>
</evidence>
<dbReference type="PANTHER" id="PTHR46599:SF3">
    <property type="entry name" value="PIGGYBAC TRANSPOSABLE ELEMENT-DERIVED PROTEIN 4"/>
    <property type="match status" value="1"/>
</dbReference>
<protein>
    <submittedName>
        <fullName evidence="2">Transposase</fullName>
    </submittedName>
</protein>